<keyword evidence="3" id="KW-1185">Reference proteome</keyword>
<dbReference type="EMBL" id="AVPE01000010">
    <property type="protein sequence ID" value="KGX91414.1"/>
    <property type="molecule type" value="Genomic_DNA"/>
</dbReference>
<protein>
    <recommendedName>
        <fullName evidence="4">DUF2812 domain-containing protein</fullName>
    </recommendedName>
</protein>
<sequence>MRTTLKPFWSFQIDRTEEWLSSMEKKGLRMRKQVGPFFTFDEAEGQRQSYRILYKEGLTGRLKDGGWEPRNVNRRWTFVSTSLSEEEIEFYPGRDTLLSRNRKLLWGLGVPLAYALLMSIVAVFLFLNDWISGREVYIEGSPYWAVTISIAVCSWTVLPYLFISLRRSSMRMGGESPYDRSGRNTRIAQGNISRRWKFGWQYAPDKLEQWLESMDERGYELHRVSCLGLCYTFVERGNERIKYVVDYQKGNAYGYAQSHREAGWTELYRLRSTLGFWTIWAQQYEEEAPAFYSNSTDILQHAKQVATIHASIFGCLAFLYTVLIMMNVTSFDRNGPDLLLLVIFVIVAVEFAALGSMSLLYYRRVRKRVKLEGDSIL</sequence>
<dbReference type="Proteomes" id="UP000030528">
    <property type="component" value="Unassembled WGS sequence"/>
</dbReference>
<dbReference type="Pfam" id="PF11193">
    <property type="entry name" value="DUF2812"/>
    <property type="match status" value="2"/>
</dbReference>
<feature type="transmembrane region" description="Helical" evidence="1">
    <location>
        <begin position="104"/>
        <end position="127"/>
    </location>
</feature>
<evidence type="ECO:0008006" key="4">
    <source>
        <dbReference type="Google" id="ProtNLM"/>
    </source>
</evidence>
<dbReference type="RefSeq" id="WP_026800760.1">
    <property type="nucleotide sequence ID" value="NZ_AULI01000010.1"/>
</dbReference>
<comment type="caution">
    <text evidence="2">The sequence shown here is derived from an EMBL/GenBank/DDBJ whole genome shotgun (WGS) entry which is preliminary data.</text>
</comment>
<dbReference type="STRING" id="1385510.GCA_000425205_02421"/>
<feature type="transmembrane region" description="Helical" evidence="1">
    <location>
        <begin position="338"/>
        <end position="362"/>
    </location>
</feature>
<dbReference type="eggNOG" id="ENOG50311MV">
    <property type="taxonomic scope" value="Bacteria"/>
</dbReference>
<accession>A0A0A5GHB0</accession>
<organism evidence="2 3">
    <name type="scientific">Pontibacillus halophilus JSM 076056 = DSM 19796</name>
    <dbReference type="NCBI Taxonomy" id="1385510"/>
    <lineage>
        <taxon>Bacteria</taxon>
        <taxon>Bacillati</taxon>
        <taxon>Bacillota</taxon>
        <taxon>Bacilli</taxon>
        <taxon>Bacillales</taxon>
        <taxon>Bacillaceae</taxon>
        <taxon>Pontibacillus</taxon>
    </lineage>
</organism>
<name>A0A0A5GHB0_9BACI</name>
<keyword evidence="1" id="KW-0812">Transmembrane</keyword>
<proteinExistence type="predicted"/>
<reference evidence="2 3" key="1">
    <citation type="submission" date="2013-08" db="EMBL/GenBank/DDBJ databases">
        <authorList>
            <person name="Huang J."/>
            <person name="Wang G."/>
        </authorList>
    </citation>
    <scope>NUCLEOTIDE SEQUENCE [LARGE SCALE GENOMIC DNA]</scope>
    <source>
        <strain evidence="2 3">JSM 076056</strain>
    </source>
</reference>
<feature type="transmembrane region" description="Helical" evidence="1">
    <location>
        <begin position="143"/>
        <end position="163"/>
    </location>
</feature>
<evidence type="ECO:0000256" key="1">
    <source>
        <dbReference type="SAM" id="Phobius"/>
    </source>
</evidence>
<feature type="transmembrane region" description="Helical" evidence="1">
    <location>
        <begin position="305"/>
        <end position="326"/>
    </location>
</feature>
<dbReference type="AlphaFoldDB" id="A0A0A5GHB0"/>
<keyword evidence="1" id="KW-0472">Membrane</keyword>
<evidence type="ECO:0000313" key="2">
    <source>
        <dbReference type="EMBL" id="KGX91414.1"/>
    </source>
</evidence>
<keyword evidence="1" id="KW-1133">Transmembrane helix</keyword>
<gene>
    <name evidence="2" type="ORF">N781_04800</name>
</gene>
<dbReference type="InterPro" id="IPR021359">
    <property type="entry name" value="DUF2812"/>
</dbReference>
<evidence type="ECO:0000313" key="3">
    <source>
        <dbReference type="Proteomes" id="UP000030528"/>
    </source>
</evidence>